<comment type="caution">
    <text evidence="1">The sequence shown here is derived from an EMBL/GenBank/DDBJ whole genome shotgun (WGS) entry which is preliminary data.</text>
</comment>
<sequence length="1771" mass="196606">MYSNKDSSLDAASEFTQASIAATSSSRILPIIPSLDPFATAEIPIRTRRPRSPESSREEQALEWHEVIELQAFSERKVWIEEKTRLLEKMPPIQVFIGLDAVRASAEEVPGLPTREELQRWLAEHDKIEKETEIFDSGELRKLKKLTKAATQRNLSPADTDLIEITLTTIYALDKLLHLLRDRSDNLELLGDRLTWEEKRISSWVELRRLQADLNNFLITRARWSPSVYDRIHDEDEIPGSLRDVSPSPLPSLRRKSSVSSFMSTASESTISSLALSRGERFKLAETLSRDAAQFSSRVSSLRHSKITAAGKALDKLIDDSRKPVPDELLDEQDKLEDKGINEMEDVGKFVMAVVMQWKKADEIYVETAKDKSTAQTLLEEIEIAKLNHPTSRQDTTFLSRSTALVKRLKIRENPSSPTSFFPQPTHPLFPDQRKANGEITNILSAELAATQEQAHEAEQAAKEYHATVEKVKEVETLSDSAKDLTVQLESLLHRLETGVESDAGDGSPPTLSSESCLHSNSHSVYLARAPELLDTVSKVEQAANEAITSGRVALATLPRSAIDPQFMENIVAAFDRLASYRNSTINIRSSVTIRTETLRRCRSIWSSMAESFDKLDNLRHDVVETIQKQMYKPNSSQDAALLTPESPSSLLTSPELTTAQASEMIDTLASVMDTSITGPLSTMVGSVGPALNTYLSECSSGLQQSLDELKRLTHSWSLVRTQALEMEAISDDVHGLQMRLEHIKLELEGSTQGVLSGSLSGEDLQQKDAELGTMVEQLIAEVQAFQENLSLRLSFIGSSERPRVSGLTSIPTRRRFSISTGFSLEVVRQAALVGLPFDAGALDRAVRADANSYSILLAGEVESLSRSSNIFHWAQQARAIDVTVADVSDMLHEATTSLNSIQMHLNESDKLFSLDELHSISAQIDSLYRERGQPLGTSCTTLRSLLQRLEVDSTIRDSPYDATMLGTRRRALEEVEEKLSSWRENVEVLGEQLADMQHAERMRLDAEAAAHAAQEEAERKRLEEEELKEELRLEAEEKLRREEEERLRREEEDTLKRKIAEEEARAIAETQLLQAEAKARAEAERKAEVDREVEKRNKLAAEQAKAEEERQLAEETNRDPFVVASRSHMAADRIESEMELPKGKRRASPVHRADVFGIARENSMESTKSAEDATLQSLIVSLRKRLRSLNINETARSPRDTASSLPSEEVASMIKQELEALQNETDALPASIPTAPYVGAELRSLRSELGASSDMLDKIRTLSNFGATVQKCDDLLSDLLEHIDSYPAPPLVTSSTLHTTDTSRHPENQMSDRLAFTEELVQKLISQAQPIANDIRVSSERSRVVQTWEELHAMGDDRINGQKSRPPSVMSSGRSSRASAAPSPHPRPSGSKKAMPKKPAPYAKLSTAPSGNKHLAPPPIGRRSTSRSSSAVPSRPSSRASTNRSVSGPMITTPVATSRLYTSTFASRQRSSSINSPIATIVESPHRATPPLSSAPRVPGNRPRARTGQSTRERVGSPLVTDLPRSQSRASRSSLSTNRPTWSRAPRKSFTDVPKSPPPRKPSSTEKKPYVPNPKNKLDMAVGDVVNNLHANINIEVVADTWKDQSGKYWIGSDDDPKLCFCRILRSQTVMVRVGGGWAELSKFIKEHFADAFRVLPLSESPPHQRAQGEKWISSITLAQAMSDKAQSPPLPPRTPEPQLPFIPTFALSTPSGTSPRTIKTSSPGSPLHAMQFIRRADRDSIPARPETPSKITRPATSLSHNRRQPVWRP</sequence>
<gene>
    <name evidence="1" type="ORF">BDY19DRAFT_925147</name>
</gene>
<dbReference type="Proteomes" id="UP001055072">
    <property type="component" value="Unassembled WGS sequence"/>
</dbReference>
<evidence type="ECO:0000313" key="2">
    <source>
        <dbReference type="Proteomes" id="UP001055072"/>
    </source>
</evidence>
<dbReference type="EMBL" id="MU274903">
    <property type="protein sequence ID" value="KAI0092594.1"/>
    <property type="molecule type" value="Genomic_DNA"/>
</dbReference>
<proteinExistence type="predicted"/>
<protein>
    <submittedName>
        <fullName evidence="1">Uncharacterized protein</fullName>
    </submittedName>
</protein>
<organism evidence="1 2">
    <name type="scientific">Irpex rosettiformis</name>
    <dbReference type="NCBI Taxonomy" id="378272"/>
    <lineage>
        <taxon>Eukaryota</taxon>
        <taxon>Fungi</taxon>
        <taxon>Dikarya</taxon>
        <taxon>Basidiomycota</taxon>
        <taxon>Agaricomycotina</taxon>
        <taxon>Agaricomycetes</taxon>
        <taxon>Polyporales</taxon>
        <taxon>Irpicaceae</taxon>
        <taxon>Irpex</taxon>
    </lineage>
</organism>
<accession>A0ACB8UED6</accession>
<reference evidence="1" key="1">
    <citation type="journal article" date="2021" name="Environ. Microbiol.">
        <title>Gene family expansions and transcriptome signatures uncover fungal adaptations to wood decay.</title>
        <authorList>
            <person name="Hage H."/>
            <person name="Miyauchi S."/>
            <person name="Viragh M."/>
            <person name="Drula E."/>
            <person name="Min B."/>
            <person name="Chaduli D."/>
            <person name="Navarro D."/>
            <person name="Favel A."/>
            <person name="Norest M."/>
            <person name="Lesage-Meessen L."/>
            <person name="Balint B."/>
            <person name="Merenyi Z."/>
            <person name="de Eugenio L."/>
            <person name="Morin E."/>
            <person name="Martinez A.T."/>
            <person name="Baldrian P."/>
            <person name="Stursova M."/>
            <person name="Martinez M.J."/>
            <person name="Novotny C."/>
            <person name="Magnuson J.K."/>
            <person name="Spatafora J.W."/>
            <person name="Maurice S."/>
            <person name="Pangilinan J."/>
            <person name="Andreopoulos W."/>
            <person name="LaButti K."/>
            <person name="Hundley H."/>
            <person name="Na H."/>
            <person name="Kuo A."/>
            <person name="Barry K."/>
            <person name="Lipzen A."/>
            <person name="Henrissat B."/>
            <person name="Riley R."/>
            <person name="Ahrendt S."/>
            <person name="Nagy L.G."/>
            <person name="Grigoriev I.V."/>
            <person name="Martin F."/>
            <person name="Rosso M.N."/>
        </authorList>
    </citation>
    <scope>NUCLEOTIDE SEQUENCE</scope>
    <source>
        <strain evidence="1">CBS 384.51</strain>
    </source>
</reference>
<keyword evidence="2" id="KW-1185">Reference proteome</keyword>
<name>A0ACB8UED6_9APHY</name>
<evidence type="ECO:0000313" key="1">
    <source>
        <dbReference type="EMBL" id="KAI0092594.1"/>
    </source>
</evidence>